<keyword evidence="3" id="KW-0378">Hydrolase</keyword>
<dbReference type="GO" id="GO:0016787">
    <property type="term" value="F:hydrolase activity"/>
    <property type="evidence" value="ECO:0007669"/>
    <property type="project" value="UniProtKB-KW"/>
</dbReference>
<dbReference type="Pfam" id="PF02557">
    <property type="entry name" value="VanY"/>
    <property type="match status" value="1"/>
</dbReference>
<reference evidence="4" key="1">
    <citation type="journal article" date="2019" name="Int. J. Syst. Evol. Microbiol.">
        <title>The Global Catalogue of Microorganisms (GCM) 10K type strain sequencing project: providing services to taxonomists for standard genome sequencing and annotation.</title>
        <authorList>
            <consortium name="The Broad Institute Genomics Platform"/>
            <consortium name="The Broad Institute Genome Sequencing Center for Infectious Disease"/>
            <person name="Wu L."/>
            <person name="Ma J."/>
        </authorList>
    </citation>
    <scope>NUCLEOTIDE SEQUENCE [LARGE SCALE GENOMIC DNA]</scope>
    <source>
        <strain evidence="4">CCUG 42722</strain>
    </source>
</reference>
<dbReference type="EC" id="3.4.-.-" evidence="3"/>
<sequence>MTAGGLLFTVSANVPPGQPSDGGGERSAEHSTEQRAGLKAEPVVRAVPADVSVEQIVVLLDRVEKLAREQGPDLSPTIAQAAAELGMLYTTYHAQQQSSHEQNGGLRIQDAPVARAAKKGQGPQDAEEPARQEVLSAVAVSYVRAPEDHSHAERERDAEGEPHGVGPETGLVTYDEVAVAAVRLAGMLDQSMPDASVDVQHTDRFEGSPLLAGGPGRQGSSLRSNLHDVVAVFGDSTHGYANGRIPAAVLCDLEFAPGHMLRCDAAERLTALNKKFERKFGYPIPITDSYRSYVEQISLAGSKPHLAAVPGTSNHGWGLAVDLSNPISSGASPEYTWLRVHGPDYGWDNPSWARLGGAKPEPWHFEFFAAGPVPDRAVDPSDVDTWGPAFASSSSDNTGSRSATAADRRPKDESPGSEARQRPTKPKDEPSAKPPTKKPAKPAAKPKPKPSPSEPKPKPTPSKPAPKPTTPPAGPVPSPIPSPVPSPIPSPTPVPSDPGQEPPASPSPVPSPSEPSQQPATPPETSPSPSAPSGSLSGLAKGLGLTED</sequence>
<evidence type="ECO:0000313" key="3">
    <source>
        <dbReference type="EMBL" id="MFC4629999.1"/>
    </source>
</evidence>
<feature type="compositionally biased region" description="Pro residues" evidence="1">
    <location>
        <begin position="520"/>
        <end position="530"/>
    </location>
</feature>
<comment type="caution">
    <text evidence="3">The sequence shown here is derived from an EMBL/GenBank/DDBJ whole genome shotgun (WGS) entry which is preliminary data.</text>
</comment>
<feature type="compositionally biased region" description="Basic and acidic residues" evidence="1">
    <location>
        <begin position="145"/>
        <end position="162"/>
    </location>
</feature>
<accession>A0ABV9HIA4</accession>
<dbReference type="Gene3D" id="3.30.1380.10">
    <property type="match status" value="1"/>
</dbReference>
<dbReference type="InterPro" id="IPR003709">
    <property type="entry name" value="VanY-like_core_dom"/>
</dbReference>
<feature type="compositionally biased region" description="Basic and acidic residues" evidence="1">
    <location>
        <begin position="23"/>
        <end position="38"/>
    </location>
</feature>
<dbReference type="SUPFAM" id="SSF55166">
    <property type="entry name" value="Hedgehog/DD-peptidase"/>
    <property type="match status" value="1"/>
</dbReference>
<dbReference type="RefSeq" id="WP_377137295.1">
    <property type="nucleotide sequence ID" value="NZ_JBHSFI010000005.1"/>
</dbReference>
<protein>
    <submittedName>
        <fullName evidence="3">M15 family metallopeptidase</fullName>
        <ecNumber evidence="3">3.4.-.-</ecNumber>
    </submittedName>
</protein>
<feature type="region of interest" description="Disordered" evidence="1">
    <location>
        <begin position="145"/>
        <end position="169"/>
    </location>
</feature>
<dbReference type="Proteomes" id="UP001596011">
    <property type="component" value="Unassembled WGS sequence"/>
</dbReference>
<evidence type="ECO:0000259" key="2">
    <source>
        <dbReference type="Pfam" id="PF02557"/>
    </source>
</evidence>
<proteinExistence type="predicted"/>
<name>A0ABV9HIA4_9MICO</name>
<feature type="compositionally biased region" description="Basic residues" evidence="1">
    <location>
        <begin position="435"/>
        <end position="448"/>
    </location>
</feature>
<dbReference type="EMBL" id="JBHSFI010000005">
    <property type="protein sequence ID" value="MFC4629999.1"/>
    <property type="molecule type" value="Genomic_DNA"/>
</dbReference>
<feature type="compositionally biased region" description="Pro residues" evidence="1">
    <location>
        <begin position="449"/>
        <end position="513"/>
    </location>
</feature>
<keyword evidence="4" id="KW-1185">Reference proteome</keyword>
<feature type="compositionally biased region" description="Basic and acidic residues" evidence="1">
    <location>
        <begin position="406"/>
        <end position="431"/>
    </location>
</feature>
<dbReference type="CDD" id="cd14814">
    <property type="entry name" value="Peptidase_M15"/>
    <property type="match status" value="1"/>
</dbReference>
<gene>
    <name evidence="3" type="ORF">ACFO6V_17245</name>
</gene>
<feature type="compositionally biased region" description="Polar residues" evidence="1">
    <location>
        <begin position="391"/>
        <end position="403"/>
    </location>
</feature>
<organism evidence="3 4">
    <name type="scientific">Promicromonospora alba</name>
    <dbReference type="NCBI Taxonomy" id="1616110"/>
    <lineage>
        <taxon>Bacteria</taxon>
        <taxon>Bacillati</taxon>
        <taxon>Actinomycetota</taxon>
        <taxon>Actinomycetes</taxon>
        <taxon>Micrococcales</taxon>
        <taxon>Promicromonosporaceae</taxon>
        <taxon>Promicromonospora</taxon>
    </lineage>
</organism>
<feature type="region of interest" description="Disordered" evidence="1">
    <location>
        <begin position="379"/>
        <end position="548"/>
    </location>
</feature>
<dbReference type="InterPro" id="IPR009045">
    <property type="entry name" value="Zn_M74/Hedgehog-like"/>
</dbReference>
<evidence type="ECO:0000313" key="4">
    <source>
        <dbReference type="Proteomes" id="UP001596011"/>
    </source>
</evidence>
<evidence type="ECO:0000256" key="1">
    <source>
        <dbReference type="SAM" id="MobiDB-lite"/>
    </source>
</evidence>
<dbReference type="PRINTS" id="PR01217">
    <property type="entry name" value="PRICHEXTENSN"/>
</dbReference>
<feature type="region of interest" description="Disordered" evidence="1">
    <location>
        <begin position="1"/>
        <end position="39"/>
    </location>
</feature>
<feature type="domain" description="D-alanyl-D-alanine carboxypeptidase-like core" evidence="2">
    <location>
        <begin position="259"/>
        <end position="369"/>
    </location>
</feature>